<organism evidence="1 2">
    <name type="scientific">Shigella flexneri K-227</name>
    <dbReference type="NCBI Taxonomy" id="766147"/>
    <lineage>
        <taxon>Bacteria</taxon>
        <taxon>Pseudomonadati</taxon>
        <taxon>Pseudomonadota</taxon>
        <taxon>Gammaproteobacteria</taxon>
        <taxon>Enterobacterales</taxon>
        <taxon>Enterobacteriaceae</taxon>
        <taxon>Shigella</taxon>
    </lineage>
</organism>
<evidence type="ECO:0000313" key="2">
    <source>
        <dbReference type="Proteomes" id="UP000004520"/>
    </source>
</evidence>
<reference evidence="1 2" key="1">
    <citation type="submission" date="2011-04" db="EMBL/GenBank/DDBJ databases">
        <authorList>
            <person name="Rasko D."/>
            <person name="Redman J."/>
            <person name="Daugherty S.C."/>
            <person name="Tallon L."/>
            <person name="Sadzewicz L."/>
            <person name="Jones K."/>
            <person name="Santana-Cruz I."/>
            <person name="Liu X."/>
        </authorList>
    </citation>
    <scope>NUCLEOTIDE SEQUENCE [LARGE SCALE GENOMIC DNA]</scope>
    <source>
        <strain evidence="1 2">K-227</strain>
    </source>
</reference>
<comment type="caution">
    <text evidence="1">The sequence shown here is derived from an EMBL/GenBank/DDBJ whole genome shotgun (WGS) entry which is preliminary data.</text>
</comment>
<gene>
    <name evidence="1" type="ORF">SFK227_2420</name>
</gene>
<proteinExistence type="predicted"/>
<evidence type="ECO:0000313" key="1">
    <source>
        <dbReference type="EMBL" id="EGK36817.1"/>
    </source>
</evidence>
<name>F5NWA3_SHIFL</name>
<dbReference type="Proteomes" id="UP000004520">
    <property type="component" value="Unassembled WGS sequence"/>
</dbReference>
<sequence length="40" mass="4452">MSLNLPARANLSPQAQAVKELLMSVISSPVMEKRQWQLVS</sequence>
<dbReference type="PATRIC" id="fig|766147.3.peg.2384"/>
<dbReference type="EMBL" id="AFGY01000032">
    <property type="protein sequence ID" value="EGK36817.1"/>
    <property type="molecule type" value="Genomic_DNA"/>
</dbReference>
<protein>
    <submittedName>
        <fullName evidence="1">Nitrogen assimilation regulatory protein nac domain protein</fullName>
    </submittedName>
</protein>
<accession>F5NWA3</accession>
<dbReference type="AlphaFoldDB" id="F5NWA3"/>